<dbReference type="Gene3D" id="2.130.10.10">
    <property type="entry name" value="YVTN repeat-like/Quinoprotein amine dehydrogenase"/>
    <property type="match status" value="5"/>
</dbReference>
<feature type="repeat" description="WD" evidence="6">
    <location>
        <begin position="225"/>
        <end position="247"/>
    </location>
</feature>
<feature type="region of interest" description="Disordered" evidence="7">
    <location>
        <begin position="722"/>
        <end position="747"/>
    </location>
</feature>
<proteinExistence type="predicted"/>
<feature type="compositionally biased region" description="Low complexity" evidence="7">
    <location>
        <begin position="573"/>
        <end position="589"/>
    </location>
</feature>
<feature type="repeat" description="WD" evidence="6">
    <location>
        <begin position="248"/>
        <end position="289"/>
    </location>
</feature>
<keyword evidence="4" id="KW-0539">Nucleus</keyword>
<feature type="region of interest" description="Disordered" evidence="7">
    <location>
        <begin position="972"/>
        <end position="993"/>
    </location>
</feature>
<feature type="repeat" description="WD" evidence="6">
    <location>
        <begin position="469"/>
        <end position="510"/>
    </location>
</feature>
<feature type="repeat" description="WD" evidence="6">
    <location>
        <begin position="107"/>
        <end position="148"/>
    </location>
</feature>
<evidence type="ECO:0000256" key="5">
    <source>
        <dbReference type="ARBA" id="ARBA00037338"/>
    </source>
</evidence>
<dbReference type="FunFam" id="2.130.10.10:FF:001009">
    <property type="entry name" value="Small nucleolar ribonucleoprotein complex subunit, putative"/>
    <property type="match status" value="1"/>
</dbReference>
<dbReference type="InterPro" id="IPR013934">
    <property type="entry name" value="Utp13_C"/>
</dbReference>
<feature type="region of interest" description="Disordered" evidence="7">
    <location>
        <begin position="169"/>
        <end position="217"/>
    </location>
</feature>
<dbReference type="PRINTS" id="PR00320">
    <property type="entry name" value="GPROTEINBRPT"/>
</dbReference>
<keyword evidence="9" id="KW-0687">Ribonucleoprotein</keyword>
<evidence type="ECO:0000256" key="2">
    <source>
        <dbReference type="ARBA" id="ARBA00022574"/>
    </source>
</evidence>
<dbReference type="GO" id="GO:0000472">
    <property type="term" value="P:endonucleolytic cleavage to generate mature 5'-end of SSU-rRNA from (SSU-rRNA, 5.8S rRNA, LSU-rRNA)"/>
    <property type="evidence" value="ECO:0007669"/>
    <property type="project" value="TreeGrafter"/>
</dbReference>
<feature type="repeat" description="WD" evidence="6">
    <location>
        <begin position="680"/>
        <end position="703"/>
    </location>
</feature>
<dbReference type="PANTHER" id="PTHR19854">
    <property type="entry name" value="TRANSDUCIN BETA-LIKE 3"/>
    <property type="match status" value="1"/>
</dbReference>
<dbReference type="GO" id="GO:0000480">
    <property type="term" value="P:endonucleolytic cleavage in 5'-ETS of tricistronic rRNA transcript (SSU-rRNA, 5.8S rRNA, LSU-rRNA)"/>
    <property type="evidence" value="ECO:0007669"/>
    <property type="project" value="TreeGrafter"/>
</dbReference>
<organism evidence="9 10">
    <name type="scientific">Niveomyces insectorum RCEF 264</name>
    <dbReference type="NCBI Taxonomy" id="1081102"/>
    <lineage>
        <taxon>Eukaryota</taxon>
        <taxon>Fungi</taxon>
        <taxon>Dikarya</taxon>
        <taxon>Ascomycota</taxon>
        <taxon>Pezizomycotina</taxon>
        <taxon>Sordariomycetes</taxon>
        <taxon>Hypocreomycetidae</taxon>
        <taxon>Hypocreales</taxon>
        <taxon>Cordycipitaceae</taxon>
        <taxon>Niveomyces</taxon>
    </lineage>
</organism>
<dbReference type="SMART" id="SM00320">
    <property type="entry name" value="WD40"/>
    <property type="match status" value="12"/>
</dbReference>
<dbReference type="PANTHER" id="PTHR19854:SF15">
    <property type="entry name" value="TRANSDUCIN BETA-LIKE PROTEIN 3"/>
    <property type="match status" value="1"/>
</dbReference>
<dbReference type="SUPFAM" id="SSF50998">
    <property type="entry name" value="Quinoprotein alcohol dehydrogenase-like"/>
    <property type="match status" value="1"/>
</dbReference>
<feature type="region of interest" description="Disordered" evidence="7">
    <location>
        <begin position="571"/>
        <end position="597"/>
    </location>
</feature>
<protein>
    <submittedName>
        <fullName evidence="9">Small nucleolar ribonucleoprotein complex</fullName>
    </submittedName>
</protein>
<dbReference type="OrthoDB" id="5414888at2759"/>
<evidence type="ECO:0000313" key="9">
    <source>
        <dbReference type="EMBL" id="OAA67045.1"/>
    </source>
</evidence>
<dbReference type="InterPro" id="IPR020472">
    <property type="entry name" value="WD40_PAC1"/>
</dbReference>
<keyword evidence="10" id="KW-1185">Reference proteome</keyword>
<reference evidence="9 10" key="1">
    <citation type="journal article" date="2016" name="Genome Biol. Evol.">
        <title>Divergent and convergent evolution of fungal pathogenicity.</title>
        <authorList>
            <person name="Shang Y."/>
            <person name="Xiao G."/>
            <person name="Zheng P."/>
            <person name="Cen K."/>
            <person name="Zhan S."/>
            <person name="Wang C."/>
        </authorList>
    </citation>
    <scope>NUCLEOTIDE SEQUENCE [LARGE SCALE GENOMIC DNA]</scope>
    <source>
        <strain evidence="9 10">RCEF 264</strain>
    </source>
</reference>
<feature type="domain" description="U3 small nucleolar RNA-associated protein 13 C-terminal" evidence="8">
    <location>
        <begin position="857"/>
        <end position="1031"/>
    </location>
</feature>
<dbReference type="PROSITE" id="PS00678">
    <property type="entry name" value="WD_REPEATS_1"/>
    <property type="match status" value="2"/>
</dbReference>
<dbReference type="InterPro" id="IPR011047">
    <property type="entry name" value="Quinoprotein_ADH-like_sf"/>
</dbReference>
<comment type="function">
    <text evidence="5">Component of the ASTRA complex involved in chromatin remodeling.</text>
</comment>
<dbReference type="AlphaFoldDB" id="A0A167Z3Q8"/>
<dbReference type="Pfam" id="PF08625">
    <property type="entry name" value="Utp13"/>
    <property type="match status" value="1"/>
</dbReference>
<evidence type="ECO:0000256" key="7">
    <source>
        <dbReference type="SAM" id="MobiDB-lite"/>
    </source>
</evidence>
<dbReference type="PROSITE" id="PS50082">
    <property type="entry name" value="WD_REPEATS_2"/>
    <property type="match status" value="6"/>
</dbReference>
<keyword evidence="3" id="KW-0677">Repeat</keyword>
<dbReference type="Pfam" id="PF00400">
    <property type="entry name" value="WD40"/>
    <property type="match status" value="6"/>
</dbReference>
<dbReference type="GO" id="GO:0030686">
    <property type="term" value="C:90S preribosome"/>
    <property type="evidence" value="ECO:0007669"/>
    <property type="project" value="TreeGrafter"/>
</dbReference>
<gene>
    <name evidence="9" type="ORF">SPI_01621</name>
</gene>
<feature type="compositionally biased region" description="Acidic residues" evidence="7">
    <location>
        <begin position="731"/>
        <end position="746"/>
    </location>
</feature>
<sequence length="1054" mass="111956">MATKLAYKTTFEVDQVIRPIYTGGSVALDNGARILATTLGEDAVLTDLTTGRLFAKIEGDGEPISTLILTPSASHLVVCSRSLSMRVYALRVSEDLDAVETTLLQTLKPHATPAVVLAVDRTGTLLATGAADGNIKVWDIRGGFVTHTFRGPSVLVSALHFFEVAESTEDDEAAEKNSKKKKKGGRQQQQQQQQQQLQQRNQLQNGRTGAEDRSGAEPAAVRFRLASGSQDGKVRVWDLHKRAVVANLDAHVSDVQALDYSAAQDTFVTAGRDKTIVWWDAATWTTRRVVPTFELIEAAGFVRGGAGDDGEASSDAGDSGAVTYTAGANGCIRLWETSTGREITAEQTARSEEESILATLYRPDQALLLCVQMDHTLVPYPMPAAGDLLAQAAKKSGGLPPLEPARRISGTHDDVIDLAFLLPDQSLLALATNSEDVRIVSVADGRSSRSPLSSSEKDTAYFGQEVALLKGHDDIVITLDVDWSGHWIATGAKDNSARLWRVETNSDGTTTCTCYAVFAGHAESVGAVALPKTVPPETSPAFRDPLQHPPPFFVTGSQDLTVKRWDIPRQAPAAAAAASDTSGKSSKTAGSGGNTHRQRALFTRKAHDKDINALDVDAASQLFASSSQDRTVKIWSAREGEVQGILRGHRRGVWSVKFAPPGTPAVTSEDGSVAGGSRGLVLTGSGDKTVKLWSLADYTCLRTFEGHTNSVLKVAWLGRGWDEESSGGSGDNDDDDADAMDVDGDGDGGLVSSNRALRPHAHRGPGPVLFASAGGDGLVKVWDAGAGEAACTLDNHEDRVWALAVRKAQTTAGSARPPTTRTLVSGGGDATVTFWRDTTAATVAAAAAAATERVEQEQELANHMRRGAYREALTLALQLNQPGRLLAVLSLSQSQSQAGTSSSSSSDGARARAEVDAALAQLSDDQLFTLLLRVRDWNTNGRTAAVAQRVLATVVRSYPTARLAGLARLARRRPGAGGSEDNNDNGGGRGGRGGSIQDVLDALLAYTERHYRRMAELLDESYLVDYTLQEMDALQAPGPILASEIEDTAMAGAE</sequence>
<dbReference type="SUPFAM" id="SSF50978">
    <property type="entry name" value="WD40 repeat-like"/>
    <property type="match status" value="1"/>
</dbReference>
<accession>A0A167Z3Q8</accession>
<evidence type="ECO:0000256" key="3">
    <source>
        <dbReference type="ARBA" id="ARBA00022737"/>
    </source>
</evidence>
<comment type="caution">
    <text evidence="9">The sequence shown here is derived from an EMBL/GenBank/DDBJ whole genome shotgun (WGS) entry which is preliminary data.</text>
</comment>
<keyword evidence="2 6" id="KW-0853">WD repeat</keyword>
<evidence type="ECO:0000256" key="6">
    <source>
        <dbReference type="PROSITE-ProRule" id="PRU00221"/>
    </source>
</evidence>
<dbReference type="InterPro" id="IPR019775">
    <property type="entry name" value="WD40_repeat_CS"/>
</dbReference>
<evidence type="ECO:0000256" key="4">
    <source>
        <dbReference type="ARBA" id="ARBA00023242"/>
    </source>
</evidence>
<dbReference type="InterPro" id="IPR015943">
    <property type="entry name" value="WD40/YVTN_repeat-like_dom_sf"/>
</dbReference>
<evidence type="ECO:0000259" key="8">
    <source>
        <dbReference type="Pfam" id="PF08625"/>
    </source>
</evidence>
<dbReference type="GO" id="GO:0034511">
    <property type="term" value="F:U3 snoRNA binding"/>
    <property type="evidence" value="ECO:0007669"/>
    <property type="project" value="TreeGrafter"/>
</dbReference>
<feature type="repeat" description="WD" evidence="6">
    <location>
        <begin position="604"/>
        <end position="645"/>
    </location>
</feature>
<dbReference type="PROSITE" id="PS50294">
    <property type="entry name" value="WD_REPEATS_REGION"/>
    <property type="match status" value="4"/>
</dbReference>
<dbReference type="EMBL" id="AZHD01000002">
    <property type="protein sequence ID" value="OAA67045.1"/>
    <property type="molecule type" value="Genomic_DNA"/>
</dbReference>
<evidence type="ECO:0000313" key="10">
    <source>
        <dbReference type="Proteomes" id="UP000076874"/>
    </source>
</evidence>
<name>A0A167Z3Q8_9HYPO</name>
<dbReference type="Proteomes" id="UP000076874">
    <property type="component" value="Unassembled WGS sequence"/>
</dbReference>
<dbReference type="InterPro" id="IPR036322">
    <property type="entry name" value="WD40_repeat_dom_sf"/>
</dbReference>
<dbReference type="GO" id="GO:0032040">
    <property type="term" value="C:small-subunit processome"/>
    <property type="evidence" value="ECO:0007669"/>
    <property type="project" value="InterPro"/>
</dbReference>
<dbReference type="InterPro" id="IPR001680">
    <property type="entry name" value="WD40_rpt"/>
</dbReference>
<dbReference type="STRING" id="1081102.A0A167Z3Q8"/>
<feature type="compositionally biased region" description="Low complexity" evidence="7">
    <location>
        <begin position="186"/>
        <end position="205"/>
    </location>
</feature>
<comment type="subcellular location">
    <subcellularLocation>
        <location evidence="1">Nucleus</location>
        <location evidence="1">Nucleolus</location>
    </subcellularLocation>
</comment>
<dbReference type="CDD" id="cd00200">
    <property type="entry name" value="WD40"/>
    <property type="match status" value="1"/>
</dbReference>
<evidence type="ECO:0000256" key="1">
    <source>
        <dbReference type="ARBA" id="ARBA00004604"/>
    </source>
</evidence>